<accession>A0A014PYD9</accession>
<dbReference type="Gene3D" id="3.40.50.300">
    <property type="entry name" value="P-loop containing nucleotide triphosphate hydrolases"/>
    <property type="match status" value="1"/>
</dbReference>
<sequence>MIFFIAGAHAVGKSTICGLYAKENNFIHKSASALISEAKGHNFNPDKKTSTAEENQNFLISKLSEISESDSNLLLDGHFVLVGSQGELIELKKDVFKKMKLDGVILIECEDIKIEERFKKRGATLHYSAAELREKERKNAVEICEALSIPLLILNEPTNEDFSVALKEIS</sequence>
<name>A0A014PYD9_9GAMM</name>
<dbReference type="Proteomes" id="UP000019918">
    <property type="component" value="Unassembled WGS sequence"/>
</dbReference>
<reference evidence="1 2" key="1">
    <citation type="submission" date="2014-02" db="EMBL/GenBank/DDBJ databases">
        <title>Draft genome of Erwinia mallotivora strain BT-MARDI, a papaya dieback pathogen.</title>
        <authorList>
            <person name="Redzuan R."/>
            <person name="Abu Bakar N."/>
            <person name="Badrun R."/>
            <person name="Mohd Raih M.F."/>
            <person name="Rozano L."/>
            <person name="Mat Amin N."/>
        </authorList>
    </citation>
    <scope>NUCLEOTIDE SEQUENCE [LARGE SCALE GENOMIC DNA]</scope>
    <source>
        <strain evidence="1 2">BT-MARDI</strain>
    </source>
</reference>
<dbReference type="InterPro" id="IPR027417">
    <property type="entry name" value="P-loop_NTPase"/>
</dbReference>
<dbReference type="SUPFAM" id="SSF52540">
    <property type="entry name" value="P-loop containing nucleoside triphosphate hydrolases"/>
    <property type="match status" value="1"/>
</dbReference>
<dbReference type="AlphaFoldDB" id="A0A014PYD9"/>
<dbReference type="RefSeq" id="WP_034936090.1">
    <property type="nucleotide sequence ID" value="NZ_JFHN01000041.1"/>
</dbReference>
<dbReference type="STRING" id="69222.BG55_08000"/>
<evidence type="ECO:0008006" key="3">
    <source>
        <dbReference type="Google" id="ProtNLM"/>
    </source>
</evidence>
<gene>
    <name evidence="1" type="ORF">BG55_08000</name>
</gene>
<organism evidence="1 2">
    <name type="scientific">Erwinia mallotivora</name>
    <dbReference type="NCBI Taxonomy" id="69222"/>
    <lineage>
        <taxon>Bacteria</taxon>
        <taxon>Pseudomonadati</taxon>
        <taxon>Pseudomonadota</taxon>
        <taxon>Gammaproteobacteria</taxon>
        <taxon>Enterobacterales</taxon>
        <taxon>Erwiniaceae</taxon>
        <taxon>Erwinia</taxon>
    </lineage>
</organism>
<evidence type="ECO:0000313" key="2">
    <source>
        <dbReference type="Proteomes" id="UP000019918"/>
    </source>
</evidence>
<proteinExistence type="predicted"/>
<comment type="caution">
    <text evidence="1">The sequence shown here is derived from an EMBL/GenBank/DDBJ whole genome shotgun (WGS) entry which is preliminary data.</text>
</comment>
<protein>
    <recommendedName>
        <fullName evidence="3">AAA family ATPase</fullName>
    </recommendedName>
</protein>
<dbReference type="EMBL" id="JFHN01000041">
    <property type="protein sequence ID" value="EXU75997.1"/>
    <property type="molecule type" value="Genomic_DNA"/>
</dbReference>
<dbReference type="PATRIC" id="fig|69222.5.peg.1643"/>
<dbReference type="Pfam" id="PF13207">
    <property type="entry name" value="AAA_17"/>
    <property type="match status" value="1"/>
</dbReference>
<evidence type="ECO:0000313" key="1">
    <source>
        <dbReference type="EMBL" id="EXU75997.1"/>
    </source>
</evidence>
<keyword evidence="2" id="KW-1185">Reference proteome</keyword>
<dbReference type="OrthoDB" id="1850524at2"/>